<dbReference type="InterPro" id="IPR052724">
    <property type="entry name" value="GT117_domain-containing"/>
</dbReference>
<dbReference type="GO" id="GO:0007417">
    <property type="term" value="P:central nervous system development"/>
    <property type="evidence" value="ECO:0007669"/>
    <property type="project" value="Ensembl"/>
</dbReference>
<name>A0A3B5A885_9TELE</name>
<organism evidence="2">
    <name type="scientific">Stegastes partitus</name>
    <name type="common">bicolor damselfish</name>
    <dbReference type="NCBI Taxonomy" id="144197"/>
    <lineage>
        <taxon>Eukaryota</taxon>
        <taxon>Metazoa</taxon>
        <taxon>Chordata</taxon>
        <taxon>Craniata</taxon>
        <taxon>Vertebrata</taxon>
        <taxon>Euteleostomi</taxon>
        <taxon>Actinopterygii</taxon>
        <taxon>Neopterygii</taxon>
        <taxon>Teleostei</taxon>
        <taxon>Neoteleostei</taxon>
        <taxon>Acanthomorphata</taxon>
        <taxon>Ovalentaria</taxon>
        <taxon>Pomacentridae</taxon>
        <taxon>Stegastes</taxon>
    </lineage>
</organism>
<reference evidence="2" key="1">
    <citation type="submission" date="2023-09" db="UniProtKB">
        <authorList>
            <consortium name="Ensembl"/>
        </authorList>
    </citation>
    <scope>IDENTIFICATION</scope>
</reference>
<proteinExistence type="predicted"/>
<dbReference type="PROSITE" id="PS51257">
    <property type="entry name" value="PROKAR_LIPOPROTEIN"/>
    <property type="match status" value="1"/>
</dbReference>
<dbReference type="InterPro" id="IPR021280">
    <property type="entry name" value="TMEM260-like"/>
</dbReference>
<keyword evidence="1" id="KW-0472">Membrane</keyword>
<feature type="transmembrane region" description="Helical" evidence="1">
    <location>
        <begin position="260"/>
        <end position="279"/>
    </location>
</feature>
<dbReference type="Pfam" id="PF11028">
    <property type="entry name" value="TMEM260-like"/>
    <property type="match status" value="1"/>
</dbReference>
<feature type="transmembrane region" description="Helical" evidence="1">
    <location>
        <begin position="199"/>
        <end position="217"/>
    </location>
</feature>
<feature type="transmembrane region" description="Helical" evidence="1">
    <location>
        <begin position="82"/>
        <end position="107"/>
    </location>
</feature>
<protein>
    <submittedName>
        <fullName evidence="2">Transmembrane protein 260</fullName>
    </submittedName>
</protein>
<gene>
    <name evidence="2" type="primary">TMEM260</name>
</gene>
<dbReference type="AlphaFoldDB" id="A0A3B5A885"/>
<dbReference type="Ensembl" id="ENSSPAT00000014347.1">
    <property type="protein sequence ID" value="ENSSPAP00000014104.1"/>
    <property type="gene ID" value="ENSSPAG00000010645.1"/>
</dbReference>
<dbReference type="PANTHER" id="PTHR16214">
    <property type="entry name" value="TRANSMEMBRANE PROTEIN 260"/>
    <property type="match status" value="1"/>
</dbReference>
<evidence type="ECO:0000256" key="1">
    <source>
        <dbReference type="SAM" id="Phobius"/>
    </source>
</evidence>
<feature type="transmembrane region" description="Helical" evidence="1">
    <location>
        <begin position="127"/>
        <end position="147"/>
    </location>
</feature>
<evidence type="ECO:0000313" key="2">
    <source>
        <dbReference type="Ensembl" id="ENSSPAP00000014104.1"/>
    </source>
</evidence>
<accession>A0A3B5A885</accession>
<sequence length="635" mass="71313">MSAEHKASWILTGATVACVTALYVPCVQRTVPGGDSELITTACELGVAHPPGYPLFTLLARLAMFLLPSLSPAHSVNLMSGLLGAAACGGLCITVCLSGPGPGALLAGGLFAVSRLSWQWCMVAEVFTLNNLFVGLLFFLTASFHCAENAAQRRKIAHLGAFCCGLGLCNQHTLVLYVVVIIPWVLYRLYSQKELSVRGLLSLGFCFLAGFLPYIYLPISSYLNTARWSWGDQTTLSGLLTHLLRSEYGTFSLAKTESSVNLTTMLLLTAMLMLYSLFFAWRANLDISKPLLLGVVERFWLQSDAAVCVLAGLGLSRTHTELERRLGHGGVWKTTGWLLTVALLAHMVHTNHECDQSRNSVVERFGRELLASVPADSIILTRGDLPGNSLRYLHYCQGVRPDVRLVDQEMMTYTWYVAKLAQHHPGVHFPGRWWDPVHPEEKDTFSLEQFLSHNPRDVFACIGLPDGDLSWERSFSRWPFGVCDYLVPVQRRFHPEQWAHRTRNIYNWSEFHAASWERVANEEMWQAMKTAFFLFDLANRMQGEDKARLFELSYTQLYKEIVGANSDYPPNWDKNLALACERLLYSGHRGYSPDSLLTCSAQHFSLYLEKEPTDPQAPAIRSAITHLLKERDRLR</sequence>
<dbReference type="PANTHER" id="PTHR16214:SF3">
    <property type="entry name" value="TRANSMEMBRANE PROTEIN 260"/>
    <property type="match status" value="1"/>
</dbReference>
<keyword evidence="1" id="KW-0812">Transmembrane</keyword>
<dbReference type="GeneTree" id="ENSGT00390000013544"/>
<feature type="transmembrane region" description="Helical" evidence="1">
    <location>
        <begin position="159"/>
        <end position="187"/>
    </location>
</feature>
<keyword evidence="1" id="KW-1133">Transmembrane helix</keyword>